<feature type="transmembrane region" description="Helical" evidence="7">
    <location>
        <begin position="6"/>
        <end position="26"/>
    </location>
</feature>
<dbReference type="Gene3D" id="1.10.287.1260">
    <property type="match status" value="1"/>
</dbReference>
<keyword evidence="5 7" id="KW-1133">Transmembrane helix</keyword>
<dbReference type="PANTHER" id="PTHR30221">
    <property type="entry name" value="SMALL-CONDUCTANCE MECHANOSENSITIVE CHANNEL"/>
    <property type="match status" value="1"/>
</dbReference>
<keyword evidence="4 7" id="KW-0812">Transmembrane</keyword>
<dbReference type="InterPro" id="IPR045275">
    <property type="entry name" value="MscS_archaea/bacteria_type"/>
</dbReference>
<evidence type="ECO:0000256" key="5">
    <source>
        <dbReference type="ARBA" id="ARBA00022989"/>
    </source>
</evidence>
<dbReference type="Gene3D" id="3.30.70.100">
    <property type="match status" value="1"/>
</dbReference>
<dbReference type="Pfam" id="PF00924">
    <property type="entry name" value="MS_channel_2nd"/>
    <property type="match status" value="1"/>
</dbReference>
<feature type="transmembrane region" description="Helical" evidence="7">
    <location>
        <begin position="33"/>
        <end position="55"/>
    </location>
</feature>
<evidence type="ECO:0000256" key="1">
    <source>
        <dbReference type="ARBA" id="ARBA00004651"/>
    </source>
</evidence>
<evidence type="ECO:0000256" key="2">
    <source>
        <dbReference type="ARBA" id="ARBA00008017"/>
    </source>
</evidence>
<evidence type="ECO:0000256" key="4">
    <source>
        <dbReference type="ARBA" id="ARBA00022692"/>
    </source>
</evidence>
<evidence type="ECO:0000313" key="9">
    <source>
        <dbReference type="EMBL" id="GKT31188.1"/>
    </source>
</evidence>
<dbReference type="InterPro" id="IPR006685">
    <property type="entry name" value="MscS_channel_2nd"/>
</dbReference>
<dbReference type="SUPFAM" id="SSF82861">
    <property type="entry name" value="Mechanosensitive channel protein MscS (YggB), transmembrane region"/>
    <property type="match status" value="1"/>
</dbReference>
<evidence type="ECO:0000259" key="8">
    <source>
        <dbReference type="Pfam" id="PF00924"/>
    </source>
</evidence>
<keyword evidence="6 7" id="KW-0472">Membrane</keyword>
<evidence type="ECO:0000256" key="3">
    <source>
        <dbReference type="ARBA" id="ARBA00022475"/>
    </source>
</evidence>
<dbReference type="Proteomes" id="UP001057375">
    <property type="component" value="Unassembled WGS sequence"/>
</dbReference>
<accession>A0ABQ5KF81</accession>
<organism evidence="9 10">
    <name type="scientific">Aduncisulcus paluster</name>
    <dbReference type="NCBI Taxonomy" id="2918883"/>
    <lineage>
        <taxon>Eukaryota</taxon>
        <taxon>Metamonada</taxon>
        <taxon>Carpediemonas-like organisms</taxon>
        <taxon>Aduncisulcus</taxon>
    </lineage>
</organism>
<dbReference type="InterPro" id="IPR010920">
    <property type="entry name" value="LSM_dom_sf"/>
</dbReference>
<comment type="caution">
    <text evidence="9">The sequence shown here is derived from an EMBL/GenBank/DDBJ whole genome shotgun (WGS) entry which is preliminary data.</text>
</comment>
<evidence type="ECO:0000256" key="7">
    <source>
        <dbReference type="SAM" id="Phobius"/>
    </source>
</evidence>
<dbReference type="PANTHER" id="PTHR30221:SF1">
    <property type="entry name" value="SMALL-CONDUCTANCE MECHANOSENSITIVE CHANNEL"/>
    <property type="match status" value="1"/>
</dbReference>
<dbReference type="Gene3D" id="2.30.30.60">
    <property type="match status" value="1"/>
</dbReference>
<gene>
    <name evidence="9" type="ORF">ADUPG1_001889</name>
</gene>
<dbReference type="InterPro" id="IPR011066">
    <property type="entry name" value="MscS_channel_C_sf"/>
</dbReference>
<dbReference type="SUPFAM" id="SSF50182">
    <property type="entry name" value="Sm-like ribonucleoproteins"/>
    <property type="match status" value="1"/>
</dbReference>
<comment type="similarity">
    <text evidence="2">Belongs to the MscS (TC 1.A.23) family.</text>
</comment>
<evidence type="ECO:0000313" key="10">
    <source>
        <dbReference type="Proteomes" id="UP001057375"/>
    </source>
</evidence>
<sequence>MDETLVRFIALTVKITIIAGVAIIALGKLGIAITPFVAAIGALSLGAGLALQGLLSNFGAGVSIIATRPFVVGNTITIQGYTGVVKIIKLAYTVLETEDKEQITIPNKHIVGEILCNSFEYTIVEMSVGIEYDSDPKKAITIISEVLEGFEEISKEVKAQVGIKDTQGK</sequence>
<name>A0ABQ5KF81_9EUKA</name>
<keyword evidence="10" id="KW-1185">Reference proteome</keyword>
<dbReference type="InterPro" id="IPR023408">
    <property type="entry name" value="MscS_beta-dom_sf"/>
</dbReference>
<evidence type="ECO:0000256" key="6">
    <source>
        <dbReference type="ARBA" id="ARBA00023136"/>
    </source>
</evidence>
<dbReference type="InterPro" id="IPR011014">
    <property type="entry name" value="MscS_channel_TM-2"/>
</dbReference>
<proteinExistence type="inferred from homology"/>
<dbReference type="SUPFAM" id="SSF82689">
    <property type="entry name" value="Mechanosensitive channel protein MscS (YggB), C-terminal domain"/>
    <property type="match status" value="1"/>
</dbReference>
<dbReference type="EMBL" id="BQXS01001903">
    <property type="protein sequence ID" value="GKT31188.1"/>
    <property type="molecule type" value="Genomic_DNA"/>
</dbReference>
<keyword evidence="3" id="KW-1003">Cell membrane</keyword>
<comment type="subcellular location">
    <subcellularLocation>
        <location evidence="1">Cell membrane</location>
        <topology evidence="1">Multi-pass membrane protein</topology>
    </subcellularLocation>
</comment>
<feature type="domain" description="Mechanosensitive ion channel MscS" evidence="8">
    <location>
        <begin position="54"/>
        <end position="117"/>
    </location>
</feature>
<reference evidence="9" key="1">
    <citation type="submission" date="2022-03" db="EMBL/GenBank/DDBJ databases">
        <title>Draft genome sequence of Aduncisulcus paluster, a free-living microaerophilic Fornicata.</title>
        <authorList>
            <person name="Yuyama I."/>
            <person name="Kume K."/>
            <person name="Tamura T."/>
            <person name="Inagaki Y."/>
            <person name="Hashimoto T."/>
        </authorList>
    </citation>
    <scope>NUCLEOTIDE SEQUENCE</scope>
    <source>
        <strain evidence="9">NY0171</strain>
    </source>
</reference>
<protein>
    <submittedName>
        <fullName evidence="9">Mechanosensitive ion channel MscS like protein</fullName>
    </submittedName>
</protein>